<dbReference type="eggNOG" id="ENOG5032MZC">
    <property type="taxonomic scope" value="Bacteria"/>
</dbReference>
<dbReference type="RefSeq" id="WP_036140023.1">
    <property type="nucleotide sequence ID" value="NZ_AVPU01000042.1"/>
</dbReference>
<comment type="caution">
    <text evidence="2">The sequence shown here is derived from an EMBL/GenBank/DDBJ whole genome shotgun (WGS) entry which is preliminary data.</text>
</comment>
<dbReference type="EMBL" id="AVPU01000042">
    <property type="protein sequence ID" value="KGM53126.1"/>
    <property type="molecule type" value="Genomic_DNA"/>
</dbReference>
<keyword evidence="1" id="KW-0812">Transmembrane</keyword>
<evidence type="ECO:0000313" key="2">
    <source>
        <dbReference type="EMBL" id="KGM53126.1"/>
    </source>
</evidence>
<evidence type="ECO:0000256" key="1">
    <source>
        <dbReference type="SAM" id="Phobius"/>
    </source>
</evidence>
<dbReference type="AlphaFoldDB" id="A0A0A0EQ56"/>
<reference evidence="2 3" key="1">
    <citation type="submission" date="2013-08" db="EMBL/GenBank/DDBJ databases">
        <title>Genome sequencing of Lysobacter.</title>
        <authorList>
            <person name="Zhang S."/>
            <person name="Wang G."/>
        </authorList>
    </citation>
    <scope>NUCLEOTIDE SEQUENCE [LARGE SCALE GENOMIC DNA]</scope>
    <source>
        <strain evidence="2 3">GH1-9</strain>
    </source>
</reference>
<gene>
    <name evidence="2" type="ORF">N800_11085</name>
</gene>
<proteinExistence type="predicted"/>
<name>A0A0A0EQ56_9GAMM</name>
<protein>
    <recommendedName>
        <fullName evidence="4">DUF4149 domain-containing protein</fullName>
    </recommendedName>
</protein>
<dbReference type="OrthoDB" id="5801724at2"/>
<organism evidence="2 3">
    <name type="scientific">Lysobacter daejeonensis GH1-9</name>
    <dbReference type="NCBI Taxonomy" id="1385517"/>
    <lineage>
        <taxon>Bacteria</taxon>
        <taxon>Pseudomonadati</taxon>
        <taxon>Pseudomonadota</taxon>
        <taxon>Gammaproteobacteria</taxon>
        <taxon>Lysobacterales</taxon>
        <taxon>Lysobacteraceae</taxon>
        <taxon>Aerolutibacter</taxon>
    </lineage>
</organism>
<keyword evidence="3" id="KW-1185">Reference proteome</keyword>
<accession>A0A0A0EQ56</accession>
<feature type="transmembrane region" description="Helical" evidence="1">
    <location>
        <begin position="74"/>
        <end position="91"/>
    </location>
</feature>
<feature type="transmembrane region" description="Helical" evidence="1">
    <location>
        <begin position="111"/>
        <end position="132"/>
    </location>
</feature>
<keyword evidence="1" id="KW-0472">Membrane</keyword>
<sequence length="133" mass="14531">MIEVLALVVVVLTGLYFIALGAISLFIPVLASRFLLGFADSAIKHFAELSLRFLAGCALTLYAPQMLFPDIFTLFSWVLLVTTAFLFLVPWRWHHRFAQQAVPKATRHTTLIGLVSLALGGFILAAVVRGSAA</sequence>
<evidence type="ECO:0000313" key="3">
    <source>
        <dbReference type="Proteomes" id="UP000029998"/>
    </source>
</evidence>
<dbReference type="Proteomes" id="UP000029998">
    <property type="component" value="Unassembled WGS sequence"/>
</dbReference>
<feature type="transmembrane region" description="Helical" evidence="1">
    <location>
        <begin position="6"/>
        <end position="30"/>
    </location>
</feature>
<evidence type="ECO:0008006" key="4">
    <source>
        <dbReference type="Google" id="ProtNLM"/>
    </source>
</evidence>
<keyword evidence="1" id="KW-1133">Transmembrane helix</keyword>